<evidence type="ECO:0000259" key="7">
    <source>
        <dbReference type="PROSITE" id="PS51192"/>
    </source>
</evidence>
<dbReference type="GO" id="GO:0004386">
    <property type="term" value="F:helicase activity"/>
    <property type="evidence" value="ECO:0007669"/>
    <property type="project" value="UniProtKB-KW"/>
</dbReference>
<accession>W1PG41</accession>
<evidence type="ECO:0000256" key="2">
    <source>
        <dbReference type="ARBA" id="ARBA00022741"/>
    </source>
</evidence>
<organism evidence="8 9">
    <name type="scientific">Amborella trichopoda</name>
    <dbReference type="NCBI Taxonomy" id="13333"/>
    <lineage>
        <taxon>Eukaryota</taxon>
        <taxon>Viridiplantae</taxon>
        <taxon>Streptophyta</taxon>
        <taxon>Embryophyta</taxon>
        <taxon>Tracheophyta</taxon>
        <taxon>Spermatophyta</taxon>
        <taxon>Magnoliopsida</taxon>
        <taxon>Amborellales</taxon>
        <taxon>Amborellaceae</taxon>
        <taxon>Amborella</taxon>
    </lineage>
</organism>
<keyword evidence="3" id="KW-0378">Hydrolase</keyword>
<evidence type="ECO:0000256" key="5">
    <source>
        <dbReference type="ARBA" id="ARBA00023242"/>
    </source>
</evidence>
<feature type="domain" description="Helicase ATP-binding" evidence="7">
    <location>
        <begin position="191"/>
        <end position="389"/>
    </location>
</feature>
<keyword evidence="3" id="KW-0347">Helicase</keyword>
<dbReference type="Gramene" id="ERN06055">
    <property type="protein sequence ID" value="ERN06055"/>
    <property type="gene ID" value="AMTR_s00142p00074850"/>
</dbReference>
<dbReference type="SUPFAM" id="SSF52540">
    <property type="entry name" value="P-loop containing nucleoside triphosphate hydrolases"/>
    <property type="match status" value="1"/>
</dbReference>
<name>W1PG41_AMBTC</name>
<evidence type="ECO:0000313" key="9">
    <source>
        <dbReference type="Proteomes" id="UP000017836"/>
    </source>
</evidence>
<evidence type="ECO:0000256" key="6">
    <source>
        <dbReference type="SAM" id="MobiDB-lite"/>
    </source>
</evidence>
<dbReference type="InterPro" id="IPR027417">
    <property type="entry name" value="P-loop_NTPase"/>
</dbReference>
<gene>
    <name evidence="8" type="ORF">AMTR_s00142p00074850</name>
</gene>
<dbReference type="SMART" id="SM00487">
    <property type="entry name" value="DEXDc"/>
    <property type="match status" value="1"/>
</dbReference>
<dbReference type="eggNOG" id="KOG0390">
    <property type="taxonomic scope" value="Eukaryota"/>
</dbReference>
<evidence type="ECO:0000256" key="1">
    <source>
        <dbReference type="ARBA" id="ARBA00004123"/>
    </source>
</evidence>
<dbReference type="GO" id="GO:0005634">
    <property type="term" value="C:nucleus"/>
    <property type="evidence" value="ECO:0007669"/>
    <property type="project" value="UniProtKB-SubCell"/>
</dbReference>
<dbReference type="HOGENOM" id="CLU_682156_0_0_1"/>
<dbReference type="Proteomes" id="UP000017836">
    <property type="component" value="Unassembled WGS sequence"/>
</dbReference>
<dbReference type="PANTHER" id="PTHR45821">
    <property type="entry name" value="SNF2 DOMAIN-CONTAINING PROTEIN CLASSY 2-RELATED"/>
    <property type="match status" value="1"/>
</dbReference>
<dbReference type="PROSITE" id="PS51192">
    <property type="entry name" value="HELICASE_ATP_BIND_1"/>
    <property type="match status" value="1"/>
</dbReference>
<evidence type="ECO:0000313" key="8">
    <source>
        <dbReference type="EMBL" id="ERN06055.1"/>
    </source>
</evidence>
<dbReference type="PANTHER" id="PTHR45821:SF5">
    <property type="entry name" value="SNF2 DOMAIN-CONTAINING PROTEIN CLASSY 4"/>
    <property type="match status" value="1"/>
</dbReference>
<dbReference type="InterPro" id="IPR014001">
    <property type="entry name" value="Helicase_ATP-bd"/>
</dbReference>
<dbReference type="InterPro" id="IPR000330">
    <property type="entry name" value="SNF2_N"/>
</dbReference>
<keyword evidence="9" id="KW-1185">Reference proteome</keyword>
<dbReference type="STRING" id="13333.W1PG41"/>
<proteinExistence type="predicted"/>
<dbReference type="OMA" id="FNFELEC"/>
<evidence type="ECO:0000256" key="4">
    <source>
        <dbReference type="ARBA" id="ARBA00022840"/>
    </source>
</evidence>
<dbReference type="InterPro" id="IPR044567">
    <property type="entry name" value="CLSY/DRD1"/>
</dbReference>
<dbReference type="InterPro" id="IPR038718">
    <property type="entry name" value="SNF2-like_sf"/>
</dbReference>
<keyword evidence="5" id="KW-0539">Nucleus</keyword>
<dbReference type="GO" id="GO:0080188">
    <property type="term" value="P:gene silencing by siRNA-directed DNA methylation"/>
    <property type="evidence" value="ECO:0007669"/>
    <property type="project" value="InterPro"/>
</dbReference>
<keyword evidence="2" id="KW-0547">Nucleotide-binding</keyword>
<dbReference type="Gene3D" id="3.40.50.10810">
    <property type="entry name" value="Tandem AAA-ATPase domain"/>
    <property type="match status" value="1"/>
</dbReference>
<reference evidence="9" key="1">
    <citation type="journal article" date="2013" name="Science">
        <title>The Amborella genome and the evolution of flowering plants.</title>
        <authorList>
            <consortium name="Amborella Genome Project"/>
        </authorList>
    </citation>
    <scope>NUCLEOTIDE SEQUENCE [LARGE SCALE GENOMIC DNA]</scope>
</reference>
<dbReference type="GO" id="GO:0005524">
    <property type="term" value="F:ATP binding"/>
    <property type="evidence" value="ECO:0007669"/>
    <property type="project" value="UniProtKB-KW"/>
</dbReference>
<dbReference type="AlphaFoldDB" id="W1PG41"/>
<keyword evidence="4" id="KW-0067">ATP-binding</keyword>
<sequence>MQDNTNFPLKFYFGEDNESNKEKEKTAEEEELDELWREFNFELECQSLGNINPSTMISNIASNLPEAESKSSSSCSEGGLQYIIDDQIGIVCRYCHHVQLEIQYVLPPFRTNVAHKSRKKNSDEEANTSLLGATFSQEVNAFSYNYSTSSKGTVWGMIPGVKNRMHAHQIEGFEFLWYNLTGGITLEELKPEGSEGIGGCVISHAPGTGKTLLTIAFLQSFMQVYPHCKPMLVAPLSMMCSWREELKKWKVDISLYILNIESFFGEEDAAMSEMVAEYSIDKSLMRLVKIYSWTKGKSILGISYDLFSKLTMEKHKTKDERRYKEIQELLFEESILLVLDEDHTARNQSSNIWKALTQVKTLRRIMLSRTLFQNNFEELFNTLYLVRPFFADAIFETRFLNYQF</sequence>
<dbReference type="EMBL" id="KI393933">
    <property type="protein sequence ID" value="ERN06055.1"/>
    <property type="molecule type" value="Genomic_DNA"/>
</dbReference>
<evidence type="ECO:0000256" key="3">
    <source>
        <dbReference type="ARBA" id="ARBA00022806"/>
    </source>
</evidence>
<comment type="subcellular location">
    <subcellularLocation>
        <location evidence="1">Nucleus</location>
    </subcellularLocation>
</comment>
<dbReference type="Pfam" id="PF00176">
    <property type="entry name" value="SNF2-rel_dom"/>
    <property type="match status" value="1"/>
</dbReference>
<protein>
    <recommendedName>
        <fullName evidence="7">Helicase ATP-binding domain-containing protein</fullName>
    </recommendedName>
</protein>
<feature type="region of interest" description="Disordered" evidence="6">
    <location>
        <begin position="1"/>
        <end position="28"/>
    </location>
</feature>